<dbReference type="GO" id="GO:0005524">
    <property type="term" value="F:ATP binding"/>
    <property type="evidence" value="ECO:0007669"/>
    <property type="project" value="UniProtKB-KW"/>
</dbReference>
<keyword evidence="2" id="KW-0378">Hydrolase</keyword>
<dbReference type="PANTHER" id="PTHR10492">
    <property type="match status" value="1"/>
</dbReference>
<dbReference type="Proteomes" id="UP000595140">
    <property type="component" value="Unassembled WGS sequence"/>
</dbReference>
<comment type="subcellular location">
    <subcellularLocation>
        <location evidence="1">Plastid</location>
    </subcellularLocation>
</comment>
<feature type="domain" description="DNA helicase Pif1-like DEAD-box helicase" evidence="3">
    <location>
        <begin position="77"/>
        <end position="143"/>
    </location>
</feature>
<dbReference type="GO" id="GO:0006281">
    <property type="term" value="P:DNA repair"/>
    <property type="evidence" value="ECO:0007669"/>
    <property type="project" value="UniProtKB-KW"/>
</dbReference>
<dbReference type="EC" id="5.6.2.3" evidence="2"/>
<dbReference type="InterPro" id="IPR027417">
    <property type="entry name" value="P-loop_NTPase"/>
</dbReference>
<organism evidence="4 5">
    <name type="scientific">Cuscuta campestris</name>
    <dbReference type="NCBI Taxonomy" id="132261"/>
    <lineage>
        <taxon>Eukaryota</taxon>
        <taxon>Viridiplantae</taxon>
        <taxon>Streptophyta</taxon>
        <taxon>Embryophyta</taxon>
        <taxon>Tracheophyta</taxon>
        <taxon>Spermatophyta</taxon>
        <taxon>Magnoliopsida</taxon>
        <taxon>eudicotyledons</taxon>
        <taxon>Gunneridae</taxon>
        <taxon>Pentapetalae</taxon>
        <taxon>asterids</taxon>
        <taxon>lamiids</taxon>
        <taxon>Solanales</taxon>
        <taxon>Convolvulaceae</taxon>
        <taxon>Cuscuteae</taxon>
        <taxon>Cuscuta</taxon>
        <taxon>Cuscuta subgen. Grammica</taxon>
        <taxon>Cuscuta sect. Cleistogrammica</taxon>
    </lineage>
</organism>
<dbReference type="PANTHER" id="PTHR10492:SF93">
    <property type="entry name" value="ATP-DEPENDENT DNA HELICASE"/>
    <property type="match status" value="1"/>
</dbReference>
<comment type="catalytic activity">
    <reaction evidence="2">
        <text>ATP + H2O = ADP + phosphate + H(+)</text>
        <dbReference type="Rhea" id="RHEA:13065"/>
        <dbReference type="ChEBI" id="CHEBI:15377"/>
        <dbReference type="ChEBI" id="CHEBI:15378"/>
        <dbReference type="ChEBI" id="CHEBI:30616"/>
        <dbReference type="ChEBI" id="CHEBI:43474"/>
        <dbReference type="ChEBI" id="CHEBI:456216"/>
        <dbReference type="EC" id="5.6.2.3"/>
    </reaction>
</comment>
<dbReference type="GO" id="GO:0009536">
    <property type="term" value="C:plastid"/>
    <property type="evidence" value="ECO:0007669"/>
    <property type="project" value="UniProtKB-SubCell"/>
</dbReference>
<dbReference type="GO" id="GO:0000723">
    <property type="term" value="P:telomere maintenance"/>
    <property type="evidence" value="ECO:0007669"/>
    <property type="project" value="InterPro"/>
</dbReference>
<keyword evidence="2" id="KW-0067">ATP-binding</keyword>
<dbReference type="InterPro" id="IPR010285">
    <property type="entry name" value="DNA_helicase_pif1-like_DEAD"/>
</dbReference>
<keyword evidence="2" id="KW-0347">Helicase</keyword>
<gene>
    <name evidence="4" type="ORF">CCAM_LOCUS14789</name>
</gene>
<evidence type="ECO:0000313" key="5">
    <source>
        <dbReference type="Proteomes" id="UP000595140"/>
    </source>
</evidence>
<comment type="cofactor">
    <cofactor evidence="2">
        <name>Mg(2+)</name>
        <dbReference type="ChEBI" id="CHEBI:18420"/>
    </cofactor>
</comment>
<reference evidence="4 5" key="1">
    <citation type="submission" date="2018-04" db="EMBL/GenBank/DDBJ databases">
        <authorList>
            <person name="Vogel A."/>
        </authorList>
    </citation>
    <scope>NUCLEOTIDE SEQUENCE [LARGE SCALE GENOMIC DNA]</scope>
</reference>
<dbReference type="AlphaFoldDB" id="A0A484L9P3"/>
<protein>
    <recommendedName>
        <fullName evidence="2">ATP-dependent DNA helicase</fullName>
        <ecNumber evidence="2">5.6.2.3</ecNumber>
    </recommendedName>
</protein>
<accession>A0A484L9P3</accession>
<evidence type="ECO:0000256" key="1">
    <source>
        <dbReference type="ARBA" id="ARBA00004474"/>
    </source>
</evidence>
<dbReference type="Pfam" id="PF05970">
    <property type="entry name" value="PIF1"/>
    <property type="match status" value="1"/>
</dbReference>
<proteinExistence type="inferred from homology"/>
<dbReference type="OrthoDB" id="1305491at2759"/>
<dbReference type="Gene3D" id="3.40.50.300">
    <property type="entry name" value="P-loop containing nucleotide triphosphate hydrolases"/>
    <property type="match status" value="1"/>
</dbReference>
<dbReference type="SUPFAM" id="SSF52540">
    <property type="entry name" value="P-loop containing nucleoside triphosphate hydrolases"/>
    <property type="match status" value="1"/>
</dbReference>
<dbReference type="GO" id="GO:0016887">
    <property type="term" value="F:ATP hydrolysis activity"/>
    <property type="evidence" value="ECO:0007669"/>
    <property type="project" value="RHEA"/>
</dbReference>
<sequence>MYRHPEIHLTPTQIQTYCRLEVDKILMRFGKTLSDFPSLPQPSISGISSLDNRMIREELSYNIAELQAIHTQNKTLLNVEQLKAYNAVITAVETGQGGVFFVYGHGGTGKTFLYSTIAAKIRSEQKIVLTVASSGIAALLLPDTADLISL</sequence>
<evidence type="ECO:0000313" key="4">
    <source>
        <dbReference type="EMBL" id="VFQ73013.1"/>
    </source>
</evidence>
<keyword evidence="5" id="KW-1185">Reference proteome</keyword>
<evidence type="ECO:0000259" key="3">
    <source>
        <dbReference type="Pfam" id="PF05970"/>
    </source>
</evidence>
<dbReference type="GO" id="GO:0006310">
    <property type="term" value="P:DNA recombination"/>
    <property type="evidence" value="ECO:0007669"/>
    <property type="project" value="UniProtKB-KW"/>
</dbReference>
<keyword evidence="2" id="KW-0233">DNA recombination</keyword>
<keyword evidence="2" id="KW-0227">DNA damage</keyword>
<comment type="similarity">
    <text evidence="2">Belongs to the helicase family.</text>
</comment>
<dbReference type="GO" id="GO:0043139">
    <property type="term" value="F:5'-3' DNA helicase activity"/>
    <property type="evidence" value="ECO:0007669"/>
    <property type="project" value="UniProtKB-EC"/>
</dbReference>
<keyword evidence="2" id="KW-0234">DNA repair</keyword>
<name>A0A484L9P3_9ASTE</name>
<evidence type="ECO:0000256" key="2">
    <source>
        <dbReference type="RuleBase" id="RU363044"/>
    </source>
</evidence>
<keyword evidence="2" id="KW-0547">Nucleotide-binding</keyword>
<dbReference type="EMBL" id="OOIL02001139">
    <property type="protein sequence ID" value="VFQ73013.1"/>
    <property type="molecule type" value="Genomic_DNA"/>
</dbReference>